<dbReference type="Proteomes" id="UP000054549">
    <property type="component" value="Unassembled WGS sequence"/>
</dbReference>
<sequence length="53" mass="5967">MPRKLSRSHPKLLRVTLSLSRALLWQVSSKQSVPGSHFCFPALPRTIHLSTSL</sequence>
<dbReference type="AlphaFoldDB" id="A0A0C2WKK9"/>
<protein>
    <submittedName>
        <fullName evidence="1">Uncharacterized protein</fullName>
    </submittedName>
</protein>
<dbReference type="InParanoid" id="A0A0C2WKK9"/>
<dbReference type="EMBL" id="KN818276">
    <property type="protein sequence ID" value="KIL62067.1"/>
    <property type="molecule type" value="Genomic_DNA"/>
</dbReference>
<dbReference type="HOGENOM" id="CLU_3068174_0_0_1"/>
<gene>
    <name evidence="1" type="ORF">M378DRAFT_166222</name>
</gene>
<evidence type="ECO:0000313" key="2">
    <source>
        <dbReference type="Proteomes" id="UP000054549"/>
    </source>
</evidence>
<name>A0A0C2WKK9_AMAMK</name>
<accession>A0A0C2WKK9</accession>
<keyword evidence="2" id="KW-1185">Reference proteome</keyword>
<evidence type="ECO:0000313" key="1">
    <source>
        <dbReference type="EMBL" id="KIL62067.1"/>
    </source>
</evidence>
<organism evidence="1 2">
    <name type="scientific">Amanita muscaria (strain Koide BX008)</name>
    <dbReference type="NCBI Taxonomy" id="946122"/>
    <lineage>
        <taxon>Eukaryota</taxon>
        <taxon>Fungi</taxon>
        <taxon>Dikarya</taxon>
        <taxon>Basidiomycota</taxon>
        <taxon>Agaricomycotina</taxon>
        <taxon>Agaricomycetes</taxon>
        <taxon>Agaricomycetidae</taxon>
        <taxon>Agaricales</taxon>
        <taxon>Pluteineae</taxon>
        <taxon>Amanitaceae</taxon>
        <taxon>Amanita</taxon>
    </lineage>
</organism>
<reference evidence="1 2" key="1">
    <citation type="submission" date="2014-04" db="EMBL/GenBank/DDBJ databases">
        <title>Evolutionary Origins and Diversification of the Mycorrhizal Mutualists.</title>
        <authorList>
            <consortium name="DOE Joint Genome Institute"/>
            <consortium name="Mycorrhizal Genomics Consortium"/>
            <person name="Kohler A."/>
            <person name="Kuo A."/>
            <person name="Nagy L.G."/>
            <person name="Floudas D."/>
            <person name="Copeland A."/>
            <person name="Barry K.W."/>
            <person name="Cichocki N."/>
            <person name="Veneault-Fourrey C."/>
            <person name="LaButti K."/>
            <person name="Lindquist E.A."/>
            <person name="Lipzen A."/>
            <person name="Lundell T."/>
            <person name="Morin E."/>
            <person name="Murat C."/>
            <person name="Riley R."/>
            <person name="Ohm R."/>
            <person name="Sun H."/>
            <person name="Tunlid A."/>
            <person name="Henrissat B."/>
            <person name="Grigoriev I.V."/>
            <person name="Hibbett D.S."/>
            <person name="Martin F."/>
        </authorList>
    </citation>
    <scope>NUCLEOTIDE SEQUENCE [LARGE SCALE GENOMIC DNA]</scope>
    <source>
        <strain evidence="1 2">Koide BX008</strain>
    </source>
</reference>
<proteinExistence type="predicted"/>